<dbReference type="AlphaFoldDB" id="A0AAD4ZMW3"/>
<dbReference type="Proteomes" id="UP001054821">
    <property type="component" value="Chromosome 1"/>
</dbReference>
<accession>A0AAD4ZMW3</accession>
<sequence>MNGNLQTDKSEAKKVQQKAARYYMHGDKLICRSYSDPHLTCIKYPQTLEVLYKIHDGGIVDKNSEQMRLNLEMRLNLDFLEVEREKTIIQVASSQ</sequence>
<evidence type="ECO:0000313" key="2">
    <source>
        <dbReference type="Proteomes" id="UP001054821"/>
    </source>
</evidence>
<reference evidence="1 2" key="1">
    <citation type="journal article" date="2022" name="G3 (Bethesda)">
        <title>Whole-genome sequence and methylome profiling of the almond [Prunus dulcis (Mill.) D.A. Webb] cultivar 'Nonpareil'.</title>
        <authorList>
            <person name="D'Amico-Willman K.M."/>
            <person name="Ouma W.Z."/>
            <person name="Meulia T."/>
            <person name="Sideli G.M."/>
            <person name="Gradziel T.M."/>
            <person name="Fresnedo-Ramirez J."/>
        </authorList>
    </citation>
    <scope>NUCLEOTIDE SEQUENCE [LARGE SCALE GENOMIC DNA]</scope>
    <source>
        <strain evidence="1">Clone GOH B32 T37-40</strain>
    </source>
</reference>
<proteinExistence type="predicted"/>
<keyword evidence="2" id="KW-1185">Reference proteome</keyword>
<organism evidence="1 2">
    <name type="scientific">Prunus dulcis</name>
    <name type="common">Almond</name>
    <name type="synonym">Amygdalus dulcis</name>
    <dbReference type="NCBI Taxonomy" id="3755"/>
    <lineage>
        <taxon>Eukaryota</taxon>
        <taxon>Viridiplantae</taxon>
        <taxon>Streptophyta</taxon>
        <taxon>Embryophyta</taxon>
        <taxon>Tracheophyta</taxon>
        <taxon>Spermatophyta</taxon>
        <taxon>Magnoliopsida</taxon>
        <taxon>eudicotyledons</taxon>
        <taxon>Gunneridae</taxon>
        <taxon>Pentapetalae</taxon>
        <taxon>rosids</taxon>
        <taxon>fabids</taxon>
        <taxon>Rosales</taxon>
        <taxon>Rosaceae</taxon>
        <taxon>Amygdaloideae</taxon>
        <taxon>Amygdaleae</taxon>
        <taxon>Prunus</taxon>
    </lineage>
</organism>
<comment type="caution">
    <text evidence="1">The sequence shown here is derived from an EMBL/GenBank/DDBJ whole genome shotgun (WGS) entry which is preliminary data.</text>
</comment>
<evidence type="ECO:0000313" key="1">
    <source>
        <dbReference type="EMBL" id="KAI5350998.1"/>
    </source>
</evidence>
<gene>
    <name evidence="1" type="ORF">L3X38_003889</name>
</gene>
<name>A0AAD4ZMW3_PRUDU</name>
<dbReference type="EMBL" id="JAJFAZ020000001">
    <property type="protein sequence ID" value="KAI5350998.1"/>
    <property type="molecule type" value="Genomic_DNA"/>
</dbReference>
<protein>
    <submittedName>
        <fullName evidence="1">Uncharacterized protein</fullName>
    </submittedName>
</protein>